<dbReference type="eggNOG" id="ENOG503336R">
    <property type="taxonomic scope" value="Bacteria"/>
</dbReference>
<evidence type="ECO:0000313" key="2">
    <source>
        <dbReference type="Proteomes" id="UP000000366"/>
    </source>
</evidence>
<protein>
    <submittedName>
        <fullName evidence="1">Uncharacterized protein</fullName>
    </submittedName>
</protein>
<keyword evidence="2" id="KW-1185">Reference proteome</keyword>
<dbReference type="STRING" id="420662.Mpe_A3076"/>
<dbReference type="Proteomes" id="UP000000366">
    <property type="component" value="Chromosome"/>
</dbReference>
<dbReference type="KEGG" id="mpt:Mpe_A3076"/>
<dbReference type="AlphaFoldDB" id="A2SKE0"/>
<proteinExistence type="predicted"/>
<accession>A2SKE0</accession>
<dbReference type="EMBL" id="CP000555">
    <property type="protein sequence ID" value="ABM96029.1"/>
    <property type="molecule type" value="Genomic_DNA"/>
</dbReference>
<sequence>MQTDPSSTQLRASAPQILEASIADVEQRLAALAQALLERDSRGVDTAAVELQRALATALDCFSRHRGPVPTALRQRLAQASGQVASQRDTLARATAALDRAIEVLIPREAAVYNARGAAALAAHSGVVKA</sequence>
<dbReference type="RefSeq" id="WP_011830652.1">
    <property type="nucleotide sequence ID" value="NC_008825.1"/>
</dbReference>
<reference evidence="1 2" key="1">
    <citation type="journal article" date="2007" name="J. Bacteriol.">
        <title>Whole-genome analysis of the methyl tert-butyl ether-degrading beta-proteobacterium Methylibium petroleiphilum PM1.</title>
        <authorList>
            <person name="Kane S.R."/>
            <person name="Chakicherla A.Y."/>
            <person name="Chain P.S.G."/>
            <person name="Schmidt R."/>
            <person name="Shin M.W."/>
            <person name="Legler T.C."/>
            <person name="Scow K.M."/>
            <person name="Larimer F.W."/>
            <person name="Lucas S.M."/>
            <person name="Richardson P.M."/>
            <person name="Hristova K.R."/>
        </authorList>
    </citation>
    <scope>NUCLEOTIDE SEQUENCE [LARGE SCALE GENOMIC DNA]</scope>
    <source>
        <strain evidence="2">ATCC BAA-1232 / LMG 22953 / PM1</strain>
    </source>
</reference>
<evidence type="ECO:0000313" key="1">
    <source>
        <dbReference type="EMBL" id="ABM96029.1"/>
    </source>
</evidence>
<gene>
    <name evidence="1" type="ordered locus">Mpe_A3076</name>
</gene>
<dbReference type="HOGENOM" id="CLU_154400_0_0_4"/>
<name>A2SKE0_METPP</name>
<organism evidence="1 2">
    <name type="scientific">Methylibium petroleiphilum (strain ATCC BAA-1232 / LMG 22953 / PM1)</name>
    <dbReference type="NCBI Taxonomy" id="420662"/>
    <lineage>
        <taxon>Bacteria</taxon>
        <taxon>Pseudomonadati</taxon>
        <taxon>Pseudomonadota</taxon>
        <taxon>Betaproteobacteria</taxon>
        <taxon>Burkholderiales</taxon>
        <taxon>Sphaerotilaceae</taxon>
        <taxon>Methylibium</taxon>
    </lineage>
</organism>